<comment type="caution">
    <text evidence="18">Lacks conserved residue(s) required for the propagation of feature annotation.</text>
</comment>
<evidence type="ECO:0000256" key="8">
    <source>
        <dbReference type="ARBA" id="ARBA00022786"/>
    </source>
</evidence>
<dbReference type="PROSITE" id="PS52046">
    <property type="entry name" value="ZF_C2HC_NPR"/>
    <property type="match status" value="1"/>
</dbReference>
<keyword evidence="4 17" id="KW-0812">Transmembrane</keyword>
<feature type="domain" description="BTB" evidence="20">
    <location>
        <begin position="64"/>
        <end position="140"/>
    </location>
</feature>
<dbReference type="InterPro" id="IPR006634">
    <property type="entry name" value="TLC-dom"/>
</dbReference>
<dbReference type="GO" id="GO:0016020">
    <property type="term" value="C:membrane"/>
    <property type="evidence" value="ECO:0007669"/>
    <property type="project" value="UniProtKB-SubCell"/>
</dbReference>
<dbReference type="SUPFAM" id="SSF54695">
    <property type="entry name" value="POZ domain"/>
    <property type="match status" value="1"/>
</dbReference>
<dbReference type="InterPro" id="IPR036770">
    <property type="entry name" value="Ankyrin_rpt-contain_sf"/>
</dbReference>
<gene>
    <name evidence="23" type="ORF">DVH24_032635</name>
</gene>
<evidence type="ECO:0000256" key="2">
    <source>
        <dbReference type="ARBA" id="ARBA00004141"/>
    </source>
</evidence>
<dbReference type="SMART" id="SM00248">
    <property type="entry name" value="ANK"/>
    <property type="match status" value="3"/>
</dbReference>
<protein>
    <submittedName>
        <fullName evidence="23">Uncharacterized protein</fullName>
    </submittedName>
</protein>
<evidence type="ECO:0000256" key="6">
    <source>
        <dbReference type="ARBA" id="ARBA00022737"/>
    </source>
</evidence>
<name>A0A498J3V8_MALDO</name>
<keyword evidence="9" id="KW-0611">Plant defense</keyword>
<accession>A0A498J3V8</accession>
<dbReference type="AlphaFoldDB" id="A0A498J3V8"/>
<evidence type="ECO:0000256" key="18">
    <source>
        <dbReference type="PROSITE-ProRule" id="PRU01391"/>
    </source>
</evidence>
<feature type="transmembrane region" description="Helical" evidence="19">
    <location>
        <begin position="741"/>
        <end position="764"/>
    </location>
</feature>
<keyword evidence="10" id="KW-0862">Zinc</keyword>
<keyword evidence="12 16" id="KW-0040">ANK repeat</keyword>
<comment type="pathway">
    <text evidence="3">Protein modification; protein ubiquitination.</text>
</comment>
<keyword evidence="8" id="KW-0833">Ubl conjugation pathway</keyword>
<dbReference type="SMART" id="SM00724">
    <property type="entry name" value="TLC"/>
    <property type="match status" value="1"/>
</dbReference>
<feature type="repeat" description="ANK" evidence="16">
    <location>
        <begin position="330"/>
        <end position="362"/>
    </location>
</feature>
<dbReference type="Pfam" id="PF12313">
    <property type="entry name" value="NPR1_like_C"/>
    <property type="match status" value="1"/>
</dbReference>
<dbReference type="Gene3D" id="1.25.40.20">
    <property type="entry name" value="Ankyrin repeat-containing domain"/>
    <property type="match status" value="1"/>
</dbReference>
<evidence type="ECO:0000256" key="10">
    <source>
        <dbReference type="ARBA" id="ARBA00022833"/>
    </source>
</evidence>
<feature type="transmembrane region" description="Helical" evidence="19">
    <location>
        <begin position="686"/>
        <end position="702"/>
    </location>
</feature>
<evidence type="ECO:0000313" key="23">
    <source>
        <dbReference type="EMBL" id="RXH90278.1"/>
    </source>
</evidence>
<dbReference type="InterPro" id="IPR021094">
    <property type="entry name" value="NPR1/NIM1-like_C"/>
</dbReference>
<evidence type="ECO:0000256" key="3">
    <source>
        <dbReference type="ARBA" id="ARBA00004906"/>
    </source>
</evidence>
<evidence type="ECO:0000256" key="1">
    <source>
        <dbReference type="ARBA" id="ARBA00004123"/>
    </source>
</evidence>
<feature type="domain" description="C2HC NPR-type" evidence="22">
    <location>
        <begin position="143"/>
        <end position="157"/>
    </location>
</feature>
<dbReference type="PROSITE" id="PS50922">
    <property type="entry name" value="TLC"/>
    <property type="match status" value="1"/>
</dbReference>
<dbReference type="PROSITE" id="PS50088">
    <property type="entry name" value="ANK_REPEAT"/>
    <property type="match status" value="1"/>
</dbReference>
<comment type="subcellular location">
    <subcellularLocation>
        <location evidence="2">Membrane</location>
        <topology evidence="2">Multi-pass membrane protein</topology>
    </subcellularLocation>
    <subcellularLocation>
        <location evidence="1">Nucleus</location>
    </subcellularLocation>
</comment>
<dbReference type="GO" id="GO:0005634">
    <property type="term" value="C:nucleus"/>
    <property type="evidence" value="ECO:0007669"/>
    <property type="project" value="UniProtKB-SubCell"/>
</dbReference>
<comment type="similarity">
    <text evidence="15">Belongs to the plant 'ANKYRIN-BTB/POZ' family. 'NPR1-like' subfamily.</text>
</comment>
<evidence type="ECO:0000256" key="11">
    <source>
        <dbReference type="ARBA" id="ARBA00022989"/>
    </source>
</evidence>
<dbReference type="FunFam" id="1.25.40.20:FF:000123">
    <property type="entry name" value="regulatory protein NPR3-like"/>
    <property type="match status" value="1"/>
</dbReference>
<comment type="caution">
    <text evidence="23">The sequence shown here is derived from an EMBL/GenBank/DDBJ whole genome shotgun (WGS) entry which is preliminary data.</text>
</comment>
<evidence type="ECO:0000256" key="4">
    <source>
        <dbReference type="ARBA" id="ARBA00022692"/>
    </source>
</evidence>
<keyword evidence="5" id="KW-0479">Metal-binding</keyword>
<dbReference type="Proteomes" id="UP000290289">
    <property type="component" value="Chromosome 9"/>
</dbReference>
<dbReference type="InterPro" id="IPR024228">
    <property type="entry name" value="NPR_central_dom"/>
</dbReference>
<dbReference type="Pfam" id="PF00023">
    <property type="entry name" value="Ank"/>
    <property type="match status" value="1"/>
</dbReference>
<evidence type="ECO:0000313" key="24">
    <source>
        <dbReference type="Proteomes" id="UP000290289"/>
    </source>
</evidence>
<evidence type="ECO:0000256" key="19">
    <source>
        <dbReference type="SAM" id="Phobius"/>
    </source>
</evidence>
<dbReference type="GO" id="GO:0050832">
    <property type="term" value="P:defense response to fungus"/>
    <property type="evidence" value="ECO:0007669"/>
    <property type="project" value="TreeGrafter"/>
</dbReference>
<dbReference type="FunFam" id="3.30.710.10:FF:000110">
    <property type="entry name" value="Regulatory protein NPR3"/>
    <property type="match status" value="1"/>
</dbReference>
<dbReference type="InterPro" id="IPR011333">
    <property type="entry name" value="SKP1/BTB/POZ_sf"/>
</dbReference>
<evidence type="ECO:0000259" key="21">
    <source>
        <dbReference type="PROSITE" id="PS50922"/>
    </source>
</evidence>
<feature type="transmembrane region" description="Helical" evidence="19">
    <location>
        <begin position="655"/>
        <end position="679"/>
    </location>
</feature>
<organism evidence="23 24">
    <name type="scientific">Malus domestica</name>
    <name type="common">Apple</name>
    <name type="synonym">Pyrus malus</name>
    <dbReference type="NCBI Taxonomy" id="3750"/>
    <lineage>
        <taxon>Eukaryota</taxon>
        <taxon>Viridiplantae</taxon>
        <taxon>Streptophyta</taxon>
        <taxon>Embryophyta</taxon>
        <taxon>Tracheophyta</taxon>
        <taxon>Spermatophyta</taxon>
        <taxon>Magnoliopsida</taxon>
        <taxon>eudicotyledons</taxon>
        <taxon>Gunneridae</taxon>
        <taxon>Pentapetalae</taxon>
        <taxon>rosids</taxon>
        <taxon>fabids</taxon>
        <taxon>Rosales</taxon>
        <taxon>Rosaceae</taxon>
        <taxon>Amygdaloideae</taxon>
        <taxon>Maleae</taxon>
        <taxon>Malus</taxon>
    </lineage>
</organism>
<dbReference type="CDD" id="cd18310">
    <property type="entry name" value="BTB_POZ_NPR_plant"/>
    <property type="match status" value="1"/>
</dbReference>
<evidence type="ECO:0000256" key="5">
    <source>
        <dbReference type="ARBA" id="ARBA00022723"/>
    </source>
</evidence>
<evidence type="ECO:0000256" key="15">
    <source>
        <dbReference type="ARBA" id="ARBA00044947"/>
    </source>
</evidence>
<dbReference type="InterPro" id="IPR044292">
    <property type="entry name" value="NPR"/>
</dbReference>
<dbReference type="Pfam" id="PF11900">
    <property type="entry name" value="DUF3420"/>
    <property type="match status" value="1"/>
</dbReference>
<dbReference type="SUPFAM" id="SSF48403">
    <property type="entry name" value="Ankyrin repeat"/>
    <property type="match status" value="1"/>
</dbReference>
<feature type="domain" description="TLC" evidence="21">
    <location>
        <begin position="607"/>
        <end position="811"/>
    </location>
</feature>
<dbReference type="GO" id="GO:0009862">
    <property type="term" value="P:systemic acquired resistance, salicylic acid mediated signaling pathway"/>
    <property type="evidence" value="ECO:0007669"/>
    <property type="project" value="InterPro"/>
</dbReference>
<dbReference type="InterPro" id="IPR002110">
    <property type="entry name" value="Ankyrin_rpt"/>
</dbReference>
<keyword evidence="11 19" id="KW-1133">Transmembrane helix</keyword>
<dbReference type="Pfam" id="PF03798">
    <property type="entry name" value="TRAM_LAG1_CLN8"/>
    <property type="match status" value="1"/>
</dbReference>
<keyword evidence="7 18" id="KW-0863">Zinc-finger</keyword>
<evidence type="ECO:0000256" key="17">
    <source>
        <dbReference type="PROSITE-ProRule" id="PRU00205"/>
    </source>
</evidence>
<dbReference type="GO" id="GO:2000031">
    <property type="term" value="P:regulation of salicylic acid mediated signaling pathway"/>
    <property type="evidence" value="ECO:0007669"/>
    <property type="project" value="InterPro"/>
</dbReference>
<evidence type="ECO:0000256" key="7">
    <source>
        <dbReference type="ARBA" id="ARBA00022771"/>
    </source>
</evidence>
<evidence type="ECO:0000256" key="14">
    <source>
        <dbReference type="ARBA" id="ARBA00023242"/>
    </source>
</evidence>
<dbReference type="InterPro" id="IPR000210">
    <property type="entry name" value="BTB/POZ_dom"/>
</dbReference>
<evidence type="ECO:0000256" key="16">
    <source>
        <dbReference type="PROSITE-ProRule" id="PRU00023"/>
    </source>
</evidence>
<dbReference type="STRING" id="3750.A0A498J3V8"/>
<keyword evidence="13 17" id="KW-0472">Membrane</keyword>
<evidence type="ECO:0000256" key="13">
    <source>
        <dbReference type="ARBA" id="ARBA00023136"/>
    </source>
</evidence>
<dbReference type="PROSITE" id="PS50097">
    <property type="entry name" value="BTB"/>
    <property type="match status" value="1"/>
</dbReference>
<evidence type="ECO:0000259" key="22">
    <source>
        <dbReference type="PROSITE" id="PS52046"/>
    </source>
</evidence>
<evidence type="ECO:0000259" key="20">
    <source>
        <dbReference type="PROSITE" id="PS50097"/>
    </source>
</evidence>
<keyword evidence="24" id="KW-1185">Reference proteome</keyword>
<dbReference type="Gene3D" id="3.30.710.10">
    <property type="entry name" value="Potassium Channel Kv1.1, Chain A"/>
    <property type="match status" value="1"/>
</dbReference>
<dbReference type="GO" id="GO:2000022">
    <property type="term" value="P:regulation of jasmonic acid mediated signaling pathway"/>
    <property type="evidence" value="ECO:0007669"/>
    <property type="project" value="InterPro"/>
</dbReference>
<keyword evidence="6" id="KW-0677">Repeat</keyword>
<dbReference type="InterPro" id="IPR057250">
    <property type="entry name" value="Znf_C2HC_NPR-type"/>
</dbReference>
<dbReference type="GO" id="GO:0008270">
    <property type="term" value="F:zinc ion binding"/>
    <property type="evidence" value="ECO:0007669"/>
    <property type="project" value="UniProtKB-KW"/>
</dbReference>
<evidence type="ECO:0000256" key="12">
    <source>
        <dbReference type="ARBA" id="ARBA00023043"/>
    </source>
</evidence>
<proteinExistence type="inferred from homology"/>
<dbReference type="PANTHER" id="PTHR46475">
    <property type="entry name" value="REGULATORY PROTEIN NPR3"/>
    <property type="match status" value="1"/>
</dbReference>
<dbReference type="GO" id="GO:0042742">
    <property type="term" value="P:defense response to bacterium"/>
    <property type="evidence" value="ECO:0007669"/>
    <property type="project" value="TreeGrafter"/>
</dbReference>
<reference evidence="23 24" key="1">
    <citation type="submission" date="2018-10" db="EMBL/GenBank/DDBJ databases">
        <title>A high-quality apple genome assembly.</title>
        <authorList>
            <person name="Hu J."/>
        </authorList>
    </citation>
    <scope>NUCLEOTIDE SEQUENCE [LARGE SCALE GENOMIC DNA]</scope>
    <source>
        <strain evidence="24">cv. HFTH1</strain>
        <tissue evidence="23">Young leaf</tissue>
    </source>
</reference>
<dbReference type="PANTHER" id="PTHR46475:SF7">
    <property type="entry name" value="REGULATORY PROTEIN, PUTATIVE-RELATED"/>
    <property type="match status" value="1"/>
</dbReference>
<sequence>MDNVNELSSSLSFASSNLSNGSSSNHASASASSPPAPSIEHYLSLSKLSDNLERLLLDPEFDYSDAEIVVEGNTVGVNRCILASRSQFFQELFRKGSDDSNKEGKPRYLMSELVPNGGVGYEAFKVFLNYLYTGKLNPSPREVSTCVDDGCPHDACGPAINYVVELMYASSTFQMKELVQLVQRRLSNFVEKALIEDVIPILKAAFHCQLSQLLSHCIQRIARSDLDYMAIGKEFPHEVSNDIKSLRLKSHENDESSMMEIELIEDKRIRRIHKALDSDDVELVGLLLKESDITLDDAYALHYAVAYCDPKVVKEVLSLGEANLNLRNSRGHTVLHVAARRKLPAVLVPLLDRGASALETTSDGQTPVAICRRLTRPKDFLENTKQGQESNKDRLCIELLEREMRRNSISGNVSIISEVIPDDLHVRLDYLENRVAFARLLFPAEAKLAMEMADAHSTSVYTGLAASRGSSGNLREVDLNETPSGRTKRLQIRMQALIKTVKMGRRFFPNCSEVLDKFLDDEMDMADFILDKGTPEEQRIKRMRFLELKDDVQKAFCKDMAENNRSVLSASSSSSSSPKDGVNHKVYDLNHLLSAAYFKSYSNLSKMQRIEWNNRAISTIHALFITAMSLYLVFWSDLYSDQELKAFVTLQSSPLSTFALGVSVGYFLTDLAMIFWFYPALGGMEYVVHHLLSITSVAYAMLTGEGQLYNYMVLISETTTPGINLRWYLDTTGMKRSRTYLINGVVIFIAWLVARIVLFMYLFYHLYLHYEQVRSSCATNASGHECDVVLEDFEGIEEDISKEAVKDLIDG</sequence>
<keyword evidence="14" id="KW-0539">Nucleus</keyword>
<evidence type="ECO:0000256" key="9">
    <source>
        <dbReference type="ARBA" id="ARBA00022821"/>
    </source>
</evidence>
<dbReference type="SMART" id="SM00225">
    <property type="entry name" value="BTB"/>
    <property type="match status" value="1"/>
</dbReference>
<dbReference type="Pfam" id="PF00651">
    <property type="entry name" value="BTB"/>
    <property type="match status" value="1"/>
</dbReference>
<feature type="transmembrane region" description="Helical" evidence="19">
    <location>
        <begin position="616"/>
        <end position="635"/>
    </location>
</feature>
<dbReference type="EMBL" id="RDQH01000335">
    <property type="protein sequence ID" value="RXH90278.1"/>
    <property type="molecule type" value="Genomic_DNA"/>
</dbReference>